<dbReference type="EMBL" id="MU250531">
    <property type="protein sequence ID" value="KAG7447452.1"/>
    <property type="molecule type" value="Genomic_DNA"/>
</dbReference>
<evidence type="ECO:0000313" key="3">
    <source>
        <dbReference type="EMBL" id="KAG7447452.1"/>
    </source>
</evidence>
<keyword evidence="2" id="KW-0732">Signal</keyword>
<feature type="chain" id="PRO_5040298524" evidence="2">
    <location>
        <begin position="21"/>
        <end position="205"/>
    </location>
</feature>
<dbReference type="GeneID" id="66101351"/>
<keyword evidence="1" id="KW-0472">Membrane</keyword>
<comment type="caution">
    <text evidence="3">The sequence shown here is derived from an EMBL/GenBank/DDBJ whole genome shotgun (WGS) entry which is preliminary data.</text>
</comment>
<dbReference type="OrthoDB" id="3066970at2759"/>
<accession>A0A9P7VV67</accession>
<feature type="transmembrane region" description="Helical" evidence="1">
    <location>
        <begin position="82"/>
        <end position="105"/>
    </location>
</feature>
<evidence type="ECO:0000256" key="1">
    <source>
        <dbReference type="SAM" id="Phobius"/>
    </source>
</evidence>
<keyword evidence="4" id="KW-1185">Reference proteome</keyword>
<organism evidence="3 4">
    <name type="scientific">Guyanagaster necrorhizus</name>
    <dbReference type="NCBI Taxonomy" id="856835"/>
    <lineage>
        <taxon>Eukaryota</taxon>
        <taxon>Fungi</taxon>
        <taxon>Dikarya</taxon>
        <taxon>Basidiomycota</taxon>
        <taxon>Agaricomycotina</taxon>
        <taxon>Agaricomycetes</taxon>
        <taxon>Agaricomycetidae</taxon>
        <taxon>Agaricales</taxon>
        <taxon>Marasmiineae</taxon>
        <taxon>Physalacriaceae</taxon>
        <taxon>Guyanagaster</taxon>
    </lineage>
</organism>
<gene>
    <name evidence="3" type="ORF">BT62DRAFT_1074847</name>
</gene>
<dbReference type="RefSeq" id="XP_043040952.1">
    <property type="nucleotide sequence ID" value="XM_043179057.1"/>
</dbReference>
<dbReference type="AlphaFoldDB" id="A0A9P7VV67"/>
<protein>
    <submittedName>
        <fullName evidence="3">Uncharacterized protein</fullName>
    </submittedName>
</protein>
<sequence>MNMLALRWSMLLYILPCVLSAPTFVTDHHRVHLAPATMIQASSSTVNTLSPLPLHNWRPPLREHSPSPAKGASGDSKHQGSVATFLEIIGGTIAMAIILSVIRCITSYRCIPKRDHIAAVIDRHPTHREIDELEYRMSPSSDCKRSSLQEPPPPYFPRPPAYDILEETPPPSPVRSEFIQVDIACPPPSRTITSQRGTRPMLRNI</sequence>
<proteinExistence type="predicted"/>
<name>A0A9P7VV67_9AGAR</name>
<evidence type="ECO:0000256" key="2">
    <source>
        <dbReference type="SAM" id="SignalP"/>
    </source>
</evidence>
<keyword evidence="1" id="KW-1133">Transmembrane helix</keyword>
<evidence type="ECO:0000313" key="4">
    <source>
        <dbReference type="Proteomes" id="UP000812287"/>
    </source>
</evidence>
<dbReference type="Proteomes" id="UP000812287">
    <property type="component" value="Unassembled WGS sequence"/>
</dbReference>
<reference evidence="3" key="1">
    <citation type="submission" date="2020-11" db="EMBL/GenBank/DDBJ databases">
        <title>Adaptations for nitrogen fixation in a non-lichenized fungal sporocarp promotes dispersal by wood-feeding termites.</title>
        <authorList>
            <consortium name="DOE Joint Genome Institute"/>
            <person name="Koch R.A."/>
            <person name="Yoon G."/>
            <person name="Arayal U."/>
            <person name="Lail K."/>
            <person name="Amirebrahimi M."/>
            <person name="Labutti K."/>
            <person name="Lipzen A."/>
            <person name="Riley R."/>
            <person name="Barry K."/>
            <person name="Henrissat B."/>
            <person name="Grigoriev I.V."/>
            <person name="Herr J.R."/>
            <person name="Aime M.C."/>
        </authorList>
    </citation>
    <scope>NUCLEOTIDE SEQUENCE</scope>
    <source>
        <strain evidence="3">MCA 3950</strain>
    </source>
</reference>
<feature type="signal peptide" evidence="2">
    <location>
        <begin position="1"/>
        <end position="20"/>
    </location>
</feature>
<keyword evidence="1" id="KW-0812">Transmembrane</keyword>